<feature type="transmembrane region" description="Helical" evidence="1">
    <location>
        <begin position="214"/>
        <end position="236"/>
    </location>
</feature>
<dbReference type="InterPro" id="IPR043128">
    <property type="entry name" value="Rev_trsase/Diguanyl_cyclase"/>
</dbReference>
<dbReference type="GO" id="GO:0030133">
    <property type="term" value="C:transport vesicle"/>
    <property type="evidence" value="ECO:0007669"/>
    <property type="project" value="InterPro"/>
</dbReference>
<evidence type="ECO:0000256" key="1">
    <source>
        <dbReference type="SAM" id="Phobius"/>
    </source>
</evidence>
<keyword evidence="1" id="KW-0812">Transmembrane</keyword>
<reference evidence="2" key="1">
    <citation type="journal article" date="2023" name="Science">
        <title>Genome structures resolve the early diversification of teleost fishes.</title>
        <authorList>
            <person name="Parey E."/>
            <person name="Louis A."/>
            <person name="Montfort J."/>
            <person name="Bouchez O."/>
            <person name="Roques C."/>
            <person name="Iampietro C."/>
            <person name="Lluch J."/>
            <person name="Castinel A."/>
            <person name="Donnadieu C."/>
            <person name="Desvignes T."/>
            <person name="Floi Bucao C."/>
            <person name="Jouanno E."/>
            <person name="Wen M."/>
            <person name="Mejri S."/>
            <person name="Dirks R."/>
            <person name="Jansen H."/>
            <person name="Henkel C."/>
            <person name="Chen W.J."/>
            <person name="Zahm M."/>
            <person name="Cabau C."/>
            <person name="Klopp C."/>
            <person name="Thompson A.W."/>
            <person name="Robinson-Rechavi M."/>
            <person name="Braasch I."/>
            <person name="Lecointre G."/>
            <person name="Bobe J."/>
            <person name="Postlethwait J.H."/>
            <person name="Berthelot C."/>
            <person name="Roest Crollius H."/>
            <person name="Guiguen Y."/>
        </authorList>
    </citation>
    <scope>NUCLEOTIDE SEQUENCE</scope>
    <source>
        <strain evidence="2">NC1722</strain>
    </source>
</reference>
<evidence type="ECO:0000313" key="3">
    <source>
        <dbReference type="Proteomes" id="UP001221898"/>
    </source>
</evidence>
<dbReference type="PANTHER" id="PTHR14796">
    <property type="entry name" value="NEURENSIN 1-RELATED"/>
    <property type="match status" value="1"/>
</dbReference>
<dbReference type="EMBL" id="JAINUG010000020">
    <property type="protein sequence ID" value="KAJ8412165.1"/>
    <property type="molecule type" value="Genomic_DNA"/>
</dbReference>
<dbReference type="Gene3D" id="3.30.70.270">
    <property type="match status" value="1"/>
</dbReference>
<dbReference type="GO" id="GO:0007399">
    <property type="term" value="P:nervous system development"/>
    <property type="evidence" value="ECO:0007669"/>
    <property type="project" value="TreeGrafter"/>
</dbReference>
<keyword evidence="1" id="KW-1133">Transmembrane helix</keyword>
<dbReference type="AlphaFoldDB" id="A0AAD7T0V2"/>
<proteinExistence type="predicted"/>
<dbReference type="PANTHER" id="PTHR14796:SF5">
    <property type="entry name" value="NEURENSIN-2"/>
    <property type="match status" value="1"/>
</dbReference>
<keyword evidence="1" id="KW-0472">Membrane</keyword>
<dbReference type="Proteomes" id="UP001221898">
    <property type="component" value="Unassembled WGS sequence"/>
</dbReference>
<dbReference type="GO" id="GO:0043025">
    <property type="term" value="C:neuronal cell body"/>
    <property type="evidence" value="ECO:0007669"/>
    <property type="project" value="TreeGrafter"/>
</dbReference>
<gene>
    <name evidence="2" type="ORF">AAFF_G00144320</name>
</gene>
<accession>A0AAD7T0V2</accession>
<dbReference type="GO" id="GO:0043005">
    <property type="term" value="C:neuron projection"/>
    <property type="evidence" value="ECO:0007669"/>
    <property type="project" value="TreeGrafter"/>
</dbReference>
<organism evidence="2 3">
    <name type="scientific">Aldrovandia affinis</name>
    <dbReference type="NCBI Taxonomy" id="143900"/>
    <lineage>
        <taxon>Eukaryota</taxon>
        <taxon>Metazoa</taxon>
        <taxon>Chordata</taxon>
        <taxon>Craniata</taxon>
        <taxon>Vertebrata</taxon>
        <taxon>Euteleostomi</taxon>
        <taxon>Actinopterygii</taxon>
        <taxon>Neopterygii</taxon>
        <taxon>Teleostei</taxon>
        <taxon>Notacanthiformes</taxon>
        <taxon>Halosauridae</taxon>
        <taxon>Aldrovandia</taxon>
    </lineage>
</organism>
<dbReference type="SUPFAM" id="SSF56672">
    <property type="entry name" value="DNA/RNA polymerases"/>
    <property type="match status" value="1"/>
</dbReference>
<dbReference type="InterPro" id="IPR024883">
    <property type="entry name" value="Neurensin"/>
</dbReference>
<comment type="caution">
    <text evidence="2">The sequence shown here is derived from an EMBL/GenBank/DDBJ whole genome shotgun (WGS) entry which is preliminary data.</text>
</comment>
<name>A0AAD7T0V2_9TELE</name>
<protein>
    <submittedName>
        <fullName evidence="2">Uncharacterized protein</fullName>
    </submittedName>
</protein>
<keyword evidence="3" id="KW-1185">Reference proteome</keyword>
<feature type="transmembrane region" description="Helical" evidence="1">
    <location>
        <begin position="267"/>
        <end position="286"/>
    </location>
</feature>
<evidence type="ECO:0000313" key="2">
    <source>
        <dbReference type="EMBL" id="KAJ8412165.1"/>
    </source>
</evidence>
<dbReference type="InterPro" id="IPR043502">
    <property type="entry name" value="DNA/RNA_pol_sf"/>
</dbReference>
<sequence length="336" mass="36384">MIPRGGFTDITRPLHIFTEKAQPFEWTTDCHCTFNQLRATLIQAPLLALPETPVNPSSRTSKPAATELGLSCHSPWNMQHLKLVMMYVKHADFPDHVSLQGGHKAEVVICFVVPAAEKLAEDIEKQTAGLSLLQNCVADWLLHSRTSMAGFRELPCCPRCSGKRESGGQSFGVRSYLHLFYEDCAFLTPQDEEDEPRRDGCLSSGPSRSVLWKAILTAGLLLVVIGGVALSVGLLLPPQIEGFGEGELTMVDKRAVGHNGILAECRLAGALLLALGTLLLACTLASPVRRAAERIRYDGADTTSPEAWSLPAVSPIHLPLPVTLAHALSVQPKPGF</sequence>
<dbReference type="Pfam" id="PF14927">
    <property type="entry name" value="Neurensin"/>
    <property type="match status" value="1"/>
</dbReference>